<dbReference type="GO" id="GO:0005524">
    <property type="term" value="F:ATP binding"/>
    <property type="evidence" value="ECO:0007669"/>
    <property type="project" value="UniProtKB-KW"/>
</dbReference>
<dbReference type="STRING" id="1291052.FC18_GL001538"/>
<dbReference type="Gene3D" id="3.40.50.300">
    <property type="entry name" value="P-loop containing nucleotide triphosphate hydrolases"/>
    <property type="match status" value="1"/>
</dbReference>
<dbReference type="GO" id="GO:0016887">
    <property type="term" value="F:ATP hydrolysis activity"/>
    <property type="evidence" value="ECO:0007669"/>
    <property type="project" value="InterPro"/>
</dbReference>
<organism evidence="5 6">
    <name type="scientific">Lacticaseibacillus sharpeae JCM 1186 = DSM 20505</name>
    <dbReference type="NCBI Taxonomy" id="1291052"/>
    <lineage>
        <taxon>Bacteria</taxon>
        <taxon>Bacillati</taxon>
        <taxon>Bacillota</taxon>
        <taxon>Bacilli</taxon>
        <taxon>Lactobacillales</taxon>
        <taxon>Lactobacillaceae</taxon>
        <taxon>Lacticaseibacillus</taxon>
    </lineage>
</organism>
<evidence type="ECO:0000313" key="5">
    <source>
        <dbReference type="EMBL" id="KRM55247.1"/>
    </source>
</evidence>
<dbReference type="SUPFAM" id="SSF52540">
    <property type="entry name" value="P-loop containing nucleoside triphosphate hydrolases"/>
    <property type="match status" value="1"/>
</dbReference>
<evidence type="ECO:0000256" key="1">
    <source>
        <dbReference type="ARBA" id="ARBA00022448"/>
    </source>
</evidence>
<comment type="caution">
    <text evidence="5">The sequence shown here is derived from an EMBL/GenBank/DDBJ whole genome shotgun (WGS) entry which is preliminary data.</text>
</comment>
<dbReference type="InterPro" id="IPR027417">
    <property type="entry name" value="P-loop_NTPase"/>
</dbReference>
<name>A0A0R1ZL47_9LACO</name>
<accession>A0A0R1ZL47</accession>
<keyword evidence="1" id="KW-0813">Transport</keyword>
<evidence type="ECO:0000259" key="4">
    <source>
        <dbReference type="PROSITE" id="PS50893"/>
    </source>
</evidence>
<feature type="domain" description="ABC transporter" evidence="4">
    <location>
        <begin position="2"/>
        <end position="227"/>
    </location>
</feature>
<sequence>MLEVSGLNFAFKDKPILRDVNFTLGDGQVIGLVAPNGTGKTTLLRLLCGLLPNKDASIKLNGVDLKKKRTAFLKQLFFLESSNHLYADLTVRDHLLYVKRMWKSKVDINAVIEELGMTSYYKKKIKSLSLGMKQHALLAMYIISDAQTMFIDEPLNGLDPTSIQEFEHMFRRLRDEGKTLLVSSHQMDSVGRVCDSVFFLKNQNITNIENTGQDMMALYTEMFMTEATADA</sequence>
<dbReference type="InterPro" id="IPR003593">
    <property type="entry name" value="AAA+_ATPase"/>
</dbReference>
<dbReference type="Proteomes" id="UP000051679">
    <property type="component" value="Unassembled WGS sequence"/>
</dbReference>
<dbReference type="SMART" id="SM00382">
    <property type="entry name" value="AAA"/>
    <property type="match status" value="1"/>
</dbReference>
<keyword evidence="3" id="KW-0067">ATP-binding</keyword>
<proteinExistence type="predicted"/>
<dbReference type="OrthoDB" id="2365508at2"/>
<dbReference type="PANTHER" id="PTHR42939:SF1">
    <property type="entry name" value="ABC TRANSPORTER ATP-BINDING PROTEIN ALBC-RELATED"/>
    <property type="match status" value="1"/>
</dbReference>
<dbReference type="EMBL" id="AYYO01000027">
    <property type="protein sequence ID" value="KRM55247.1"/>
    <property type="molecule type" value="Genomic_DNA"/>
</dbReference>
<gene>
    <name evidence="5" type="ORF">FC18_GL001538</name>
</gene>
<evidence type="ECO:0000256" key="3">
    <source>
        <dbReference type="ARBA" id="ARBA00022840"/>
    </source>
</evidence>
<dbReference type="PATRIC" id="fig|1291052.5.peg.1563"/>
<protein>
    <recommendedName>
        <fullName evidence="4">ABC transporter domain-containing protein</fullName>
    </recommendedName>
</protein>
<keyword evidence="2" id="KW-0547">Nucleotide-binding</keyword>
<evidence type="ECO:0000313" key="6">
    <source>
        <dbReference type="Proteomes" id="UP000051679"/>
    </source>
</evidence>
<reference evidence="5 6" key="1">
    <citation type="journal article" date="2015" name="Genome Announc.">
        <title>Expanding the biotechnology potential of lactobacilli through comparative genomics of 213 strains and associated genera.</title>
        <authorList>
            <person name="Sun Z."/>
            <person name="Harris H.M."/>
            <person name="McCann A."/>
            <person name="Guo C."/>
            <person name="Argimon S."/>
            <person name="Zhang W."/>
            <person name="Yang X."/>
            <person name="Jeffery I.B."/>
            <person name="Cooney J.C."/>
            <person name="Kagawa T.F."/>
            <person name="Liu W."/>
            <person name="Song Y."/>
            <person name="Salvetti E."/>
            <person name="Wrobel A."/>
            <person name="Rasinkangas P."/>
            <person name="Parkhill J."/>
            <person name="Rea M.C."/>
            <person name="O'Sullivan O."/>
            <person name="Ritari J."/>
            <person name="Douillard F.P."/>
            <person name="Paul Ross R."/>
            <person name="Yang R."/>
            <person name="Briner A.E."/>
            <person name="Felis G.E."/>
            <person name="de Vos W.M."/>
            <person name="Barrangou R."/>
            <person name="Klaenhammer T.R."/>
            <person name="Caufield P.W."/>
            <person name="Cui Y."/>
            <person name="Zhang H."/>
            <person name="O'Toole P.W."/>
        </authorList>
    </citation>
    <scope>NUCLEOTIDE SEQUENCE [LARGE SCALE GENOMIC DNA]</scope>
    <source>
        <strain evidence="5 6">DSM 20505</strain>
    </source>
</reference>
<dbReference type="RefSeq" id="WP_056975802.1">
    <property type="nucleotide sequence ID" value="NZ_AYYO01000027.1"/>
</dbReference>
<dbReference type="Pfam" id="PF00005">
    <property type="entry name" value="ABC_tran"/>
    <property type="match status" value="1"/>
</dbReference>
<dbReference type="AlphaFoldDB" id="A0A0R1ZL47"/>
<evidence type="ECO:0000256" key="2">
    <source>
        <dbReference type="ARBA" id="ARBA00022741"/>
    </source>
</evidence>
<dbReference type="CDD" id="cd03230">
    <property type="entry name" value="ABC_DR_subfamily_A"/>
    <property type="match status" value="1"/>
</dbReference>
<dbReference type="PROSITE" id="PS50893">
    <property type="entry name" value="ABC_TRANSPORTER_2"/>
    <property type="match status" value="1"/>
</dbReference>
<dbReference type="InterPro" id="IPR051782">
    <property type="entry name" value="ABC_Transporter_VariousFunc"/>
</dbReference>
<dbReference type="InterPro" id="IPR003439">
    <property type="entry name" value="ABC_transporter-like_ATP-bd"/>
</dbReference>
<dbReference type="PANTHER" id="PTHR42939">
    <property type="entry name" value="ABC TRANSPORTER ATP-BINDING PROTEIN ALBC-RELATED"/>
    <property type="match status" value="1"/>
</dbReference>
<keyword evidence="6" id="KW-1185">Reference proteome</keyword>